<name>A0AA38WBX2_9ASTR</name>
<feature type="region of interest" description="Disordered" evidence="1">
    <location>
        <begin position="123"/>
        <end position="152"/>
    </location>
</feature>
<reference evidence="2" key="1">
    <citation type="submission" date="2023-03" db="EMBL/GenBank/DDBJ databases">
        <title>Chromosome-scale reference genome and RAD-based genetic map of yellow starthistle (Centaurea solstitialis) reveal putative structural variation and QTLs associated with invader traits.</title>
        <authorList>
            <person name="Reatini B."/>
            <person name="Cang F.A."/>
            <person name="Jiang Q."/>
            <person name="Mckibben M.T.W."/>
            <person name="Barker M.S."/>
            <person name="Rieseberg L.H."/>
            <person name="Dlugosch K.M."/>
        </authorList>
    </citation>
    <scope>NUCLEOTIDE SEQUENCE</scope>
    <source>
        <strain evidence="2">CAN-66</strain>
        <tissue evidence="2">Leaf</tissue>
    </source>
</reference>
<accession>A0AA38WBX2</accession>
<keyword evidence="3" id="KW-1185">Reference proteome</keyword>
<comment type="caution">
    <text evidence="2">The sequence shown here is derived from an EMBL/GenBank/DDBJ whole genome shotgun (WGS) entry which is preliminary data.</text>
</comment>
<gene>
    <name evidence="2" type="ORF">OSB04_018953</name>
</gene>
<dbReference type="Proteomes" id="UP001172457">
    <property type="component" value="Chromosome 5"/>
</dbReference>
<feature type="compositionally biased region" description="Pro residues" evidence="1">
    <location>
        <begin position="131"/>
        <end position="140"/>
    </location>
</feature>
<evidence type="ECO:0000313" key="2">
    <source>
        <dbReference type="EMBL" id="KAJ9546410.1"/>
    </source>
</evidence>
<dbReference type="AlphaFoldDB" id="A0AA38WBX2"/>
<evidence type="ECO:0000313" key="3">
    <source>
        <dbReference type="Proteomes" id="UP001172457"/>
    </source>
</evidence>
<protein>
    <submittedName>
        <fullName evidence="2">Uncharacterized protein</fullName>
    </submittedName>
</protein>
<proteinExistence type="predicted"/>
<organism evidence="2 3">
    <name type="scientific">Centaurea solstitialis</name>
    <name type="common">yellow star-thistle</name>
    <dbReference type="NCBI Taxonomy" id="347529"/>
    <lineage>
        <taxon>Eukaryota</taxon>
        <taxon>Viridiplantae</taxon>
        <taxon>Streptophyta</taxon>
        <taxon>Embryophyta</taxon>
        <taxon>Tracheophyta</taxon>
        <taxon>Spermatophyta</taxon>
        <taxon>Magnoliopsida</taxon>
        <taxon>eudicotyledons</taxon>
        <taxon>Gunneridae</taxon>
        <taxon>Pentapetalae</taxon>
        <taxon>asterids</taxon>
        <taxon>campanulids</taxon>
        <taxon>Asterales</taxon>
        <taxon>Asteraceae</taxon>
        <taxon>Carduoideae</taxon>
        <taxon>Cardueae</taxon>
        <taxon>Centaureinae</taxon>
        <taxon>Centaurea</taxon>
    </lineage>
</organism>
<dbReference type="EMBL" id="JARYMX010000005">
    <property type="protein sequence ID" value="KAJ9546410.1"/>
    <property type="molecule type" value="Genomic_DNA"/>
</dbReference>
<evidence type="ECO:0000256" key="1">
    <source>
        <dbReference type="SAM" id="MobiDB-lite"/>
    </source>
</evidence>
<sequence length="152" mass="16584">MILNKIRKKLLKFSCTVMMQGCLGSLDLLQVDEVTPHKVKVVFTLLPRLPEALMSTGVYIALGWKRVVAGLQLSINHLRSADLGVRPHMLKPRLSKLAIPFRHGGTKPLERLLPNTLTHARLPGGIGHPIGQPPSPPCPDPAYTGPIPSQSL</sequence>